<keyword evidence="1" id="KW-0175">Coiled coil</keyword>
<feature type="coiled-coil region" evidence="1">
    <location>
        <begin position="13"/>
        <end position="47"/>
    </location>
</feature>
<evidence type="ECO:0000256" key="1">
    <source>
        <dbReference type="SAM" id="Coils"/>
    </source>
</evidence>
<dbReference type="EnsemblMetazoa" id="CLYHEMT009171.1">
    <property type="protein sequence ID" value="CLYHEMP009171.1"/>
    <property type="gene ID" value="CLYHEMG009171"/>
</dbReference>
<dbReference type="RefSeq" id="XP_066931358.1">
    <property type="nucleotide sequence ID" value="XM_067075257.1"/>
</dbReference>
<reference evidence="2" key="1">
    <citation type="submission" date="2021-01" db="UniProtKB">
        <authorList>
            <consortium name="EnsemblMetazoa"/>
        </authorList>
    </citation>
    <scope>IDENTIFICATION</scope>
</reference>
<organism evidence="2 3">
    <name type="scientific">Clytia hemisphaerica</name>
    <dbReference type="NCBI Taxonomy" id="252671"/>
    <lineage>
        <taxon>Eukaryota</taxon>
        <taxon>Metazoa</taxon>
        <taxon>Cnidaria</taxon>
        <taxon>Hydrozoa</taxon>
        <taxon>Hydroidolina</taxon>
        <taxon>Leptothecata</taxon>
        <taxon>Obeliida</taxon>
        <taxon>Clytiidae</taxon>
        <taxon>Clytia</taxon>
    </lineage>
</organism>
<evidence type="ECO:0000313" key="2">
    <source>
        <dbReference type="EnsemblMetazoa" id="CLYHEMP009171.1"/>
    </source>
</evidence>
<dbReference type="Proteomes" id="UP000594262">
    <property type="component" value="Unplaced"/>
</dbReference>
<sequence>MADEALKKAMESLDLLENTVKDQTSHIKNVQESVDTLRKDLLKEKTESEKYVQAAQGVVDLANTIVNNWQKFTSNDPLQITSGAIAIIGSIAGAVGGPIGLLVAGVCGLLTGFLSLFGGNSGPSLGDVVDQVIRKALNDYKDETIHAQVIGSLKETTAHIANLNGVALYNDGQMTDVEKSFLTSIDFSTIGVETLGELQEQLNKNKLTQDPPTATRLANYCYFYCMISLLKRIVLTLQCSLLRQNSMESIHAGVANYLYKTLPKEDQKALSFLTELPDQENDHWWWLYIRLHTDLSQPQREIMSAFFKQIGLEMKGQLCTIYNNAVFQNIVAAETWYDSDRRYIIARADENFCNYLFRIVGSKDNCSIYSVKFCEYLYPEATVRDNTYRCVFSWRKGVTVNEGQWNLSDNSILSIYRNEFMYCYQNYVVTKVGGNDPDEGMWNVNNVDFGDDFGDCFNRMGELKQS</sequence>
<proteinExistence type="predicted"/>
<evidence type="ECO:0000313" key="3">
    <source>
        <dbReference type="Proteomes" id="UP000594262"/>
    </source>
</evidence>
<protein>
    <submittedName>
        <fullName evidence="2">Uncharacterized protein</fullName>
    </submittedName>
</protein>
<dbReference type="GeneID" id="136819058"/>
<name>A0A7M5UDC1_9CNID</name>
<accession>A0A7M5UDC1</accession>
<dbReference type="AlphaFoldDB" id="A0A7M5UDC1"/>
<keyword evidence="3" id="KW-1185">Reference proteome</keyword>